<organism evidence="1 2">
    <name type="scientific">Chlamydomonas reinhardtii</name>
    <name type="common">Chlamydomonas smithii</name>
    <dbReference type="NCBI Taxonomy" id="3055"/>
    <lineage>
        <taxon>Eukaryota</taxon>
        <taxon>Viridiplantae</taxon>
        <taxon>Chlorophyta</taxon>
        <taxon>core chlorophytes</taxon>
        <taxon>Chlorophyceae</taxon>
        <taxon>CS clade</taxon>
        <taxon>Chlamydomonadales</taxon>
        <taxon>Chlamydomonadaceae</taxon>
        <taxon>Chlamydomonas</taxon>
    </lineage>
</organism>
<dbReference type="EMBL" id="CM008971">
    <property type="protein sequence ID" value="PNW77642.1"/>
    <property type="molecule type" value="Genomic_DNA"/>
</dbReference>
<reference evidence="1 2" key="1">
    <citation type="journal article" date="2007" name="Science">
        <title>The Chlamydomonas genome reveals the evolution of key animal and plant functions.</title>
        <authorList>
            <person name="Merchant S.S."/>
            <person name="Prochnik S.E."/>
            <person name="Vallon O."/>
            <person name="Harris E.H."/>
            <person name="Karpowicz S.J."/>
            <person name="Witman G.B."/>
            <person name="Terry A."/>
            <person name="Salamov A."/>
            <person name="Fritz-Laylin L.K."/>
            <person name="Marechal-Drouard L."/>
            <person name="Marshall W.F."/>
            <person name="Qu L.H."/>
            <person name="Nelson D.R."/>
            <person name="Sanderfoot A.A."/>
            <person name="Spalding M.H."/>
            <person name="Kapitonov V.V."/>
            <person name="Ren Q."/>
            <person name="Ferris P."/>
            <person name="Lindquist E."/>
            <person name="Shapiro H."/>
            <person name="Lucas S.M."/>
            <person name="Grimwood J."/>
            <person name="Schmutz J."/>
            <person name="Cardol P."/>
            <person name="Cerutti H."/>
            <person name="Chanfreau G."/>
            <person name="Chen C.L."/>
            <person name="Cognat V."/>
            <person name="Croft M.T."/>
            <person name="Dent R."/>
            <person name="Dutcher S."/>
            <person name="Fernandez E."/>
            <person name="Fukuzawa H."/>
            <person name="Gonzalez-Ballester D."/>
            <person name="Gonzalez-Halphen D."/>
            <person name="Hallmann A."/>
            <person name="Hanikenne M."/>
            <person name="Hippler M."/>
            <person name="Inwood W."/>
            <person name="Jabbari K."/>
            <person name="Kalanon M."/>
            <person name="Kuras R."/>
            <person name="Lefebvre P.A."/>
            <person name="Lemaire S.D."/>
            <person name="Lobanov A.V."/>
            <person name="Lohr M."/>
            <person name="Manuell A."/>
            <person name="Meier I."/>
            <person name="Mets L."/>
            <person name="Mittag M."/>
            <person name="Mittelmeier T."/>
            <person name="Moroney J.V."/>
            <person name="Moseley J."/>
            <person name="Napoli C."/>
            <person name="Nedelcu A.M."/>
            <person name="Niyogi K."/>
            <person name="Novoselov S.V."/>
            <person name="Paulsen I.T."/>
            <person name="Pazour G."/>
            <person name="Purton S."/>
            <person name="Ral J.P."/>
            <person name="Riano-Pachon D.M."/>
            <person name="Riekhof W."/>
            <person name="Rymarquis L."/>
            <person name="Schroda M."/>
            <person name="Stern D."/>
            <person name="Umen J."/>
            <person name="Willows R."/>
            <person name="Wilson N."/>
            <person name="Zimmer S.L."/>
            <person name="Allmer J."/>
            <person name="Balk J."/>
            <person name="Bisova K."/>
            <person name="Chen C.J."/>
            <person name="Elias M."/>
            <person name="Gendler K."/>
            <person name="Hauser C."/>
            <person name="Lamb M.R."/>
            <person name="Ledford H."/>
            <person name="Long J.C."/>
            <person name="Minagawa J."/>
            <person name="Page M.D."/>
            <person name="Pan J."/>
            <person name="Pootakham W."/>
            <person name="Roje S."/>
            <person name="Rose A."/>
            <person name="Stahlberg E."/>
            <person name="Terauchi A.M."/>
            <person name="Yang P."/>
            <person name="Ball S."/>
            <person name="Bowler C."/>
            <person name="Dieckmann C.L."/>
            <person name="Gladyshev V.N."/>
            <person name="Green P."/>
            <person name="Jorgensen R."/>
            <person name="Mayfield S."/>
            <person name="Mueller-Roeber B."/>
            <person name="Rajamani S."/>
            <person name="Sayre R.T."/>
            <person name="Brokstein P."/>
            <person name="Dubchak I."/>
            <person name="Goodstein D."/>
            <person name="Hornick L."/>
            <person name="Huang Y.W."/>
            <person name="Jhaveri J."/>
            <person name="Luo Y."/>
            <person name="Martinez D."/>
            <person name="Ngau W.C."/>
            <person name="Otillar B."/>
            <person name="Poliakov A."/>
            <person name="Porter A."/>
            <person name="Szajkowski L."/>
            <person name="Werner G."/>
            <person name="Zhou K."/>
            <person name="Grigoriev I.V."/>
            <person name="Rokhsar D.S."/>
            <person name="Grossman A.R."/>
        </authorList>
    </citation>
    <scope>NUCLEOTIDE SEQUENCE [LARGE SCALE GENOMIC DNA]</scope>
    <source>
        <strain evidence="2">CC-503</strain>
    </source>
</reference>
<accession>A0A2K3DAT8</accession>
<protein>
    <submittedName>
        <fullName evidence="1">Uncharacterized protein</fullName>
    </submittedName>
</protein>
<dbReference type="AlphaFoldDB" id="A0A2K3DAT8"/>
<dbReference type="KEGG" id="cre:CHLRE_10g445323v5"/>
<keyword evidence="2" id="KW-1185">Reference proteome</keyword>
<dbReference type="Proteomes" id="UP000006906">
    <property type="component" value="Chromosome 10"/>
</dbReference>
<evidence type="ECO:0000313" key="1">
    <source>
        <dbReference type="EMBL" id="PNW77642.1"/>
    </source>
</evidence>
<dbReference type="RefSeq" id="XP_042920268.1">
    <property type="nucleotide sequence ID" value="XM_043066871.1"/>
</dbReference>
<evidence type="ECO:0000313" key="2">
    <source>
        <dbReference type="Proteomes" id="UP000006906"/>
    </source>
</evidence>
<dbReference type="Gramene" id="PNW77642">
    <property type="protein sequence ID" value="PNW77642"/>
    <property type="gene ID" value="CHLRE_10g445323v5"/>
</dbReference>
<name>A0A2K3DAT8_CHLRE</name>
<dbReference type="InParanoid" id="A0A2K3DAT8"/>
<gene>
    <name evidence="1" type="ORF">CHLRE_10g445323v5</name>
</gene>
<dbReference type="GeneID" id="66055048"/>
<proteinExistence type="predicted"/>
<sequence length="111" mass="11120">MAARSCCCDAVQTGCTRNRPVGLVLLYMAAAAAETVLRVPGPVSATGAGCPGTFKCVMGSCAPAAGSSACRWNQRVPRSPCSSISAAWALWLAAAAAARSSRTAKLAMAAA</sequence>